<gene>
    <name evidence="2" type="ORF">FGL98_19310</name>
</gene>
<sequence length="451" mass="48206">MSTASPWALLDRAQPLCTDLRGDPSPTSPDLWNAFGDTIHRALTNLLGPNGRRVPQGTRDSALLTRIASSYPDPIRPPADAFNTSPRDDGPQPGQPVVLHRRLRVVNSVDPCPPAVPDLDLPESTDGHPLARLTCALGTAADLLADPDPDRWASAPADQLTMAGRVLAIGVVGARHALATGDLTKTGRPLALAAWAEKCLDRIAGPDPGMAVAHRLVTLGGRAGSRLNAQLETARDDWMAAAQREIHRTVPSADALRMLANMGANALIAFEHLAAPSINDAADFRQGFAEALTASARELQDAERAWKGLTTLVQPSHEFLAASRALHTTLVDVLRAGASSSPNLDPARVNIELHVLVGEVARLTAATATLPTRLLRSGLVFGPGTRYIDPLQRLQRHTPNFVPVSPRDAPELQTAWYRAVQAVGHADHALELHRTRSPESIGARRDASRAI</sequence>
<evidence type="ECO:0000313" key="2">
    <source>
        <dbReference type="EMBL" id="TWP33979.1"/>
    </source>
</evidence>
<organism evidence="2 3">
    <name type="scientific">Leekyejoonella antrihumi</name>
    <dbReference type="NCBI Taxonomy" id="1660198"/>
    <lineage>
        <taxon>Bacteria</taxon>
        <taxon>Bacillati</taxon>
        <taxon>Actinomycetota</taxon>
        <taxon>Actinomycetes</taxon>
        <taxon>Micrococcales</taxon>
        <taxon>Dermacoccaceae</taxon>
        <taxon>Leekyejoonella</taxon>
    </lineage>
</organism>
<dbReference type="AlphaFoldDB" id="A0A563DUX9"/>
<reference evidence="2 3" key="2">
    <citation type="submission" date="2019-08" db="EMBL/GenBank/DDBJ databases">
        <title>Jejuicoccus antrihumi gen. nov., sp. nov., a new member of the family Dermacoccaceae isolated from a cave.</title>
        <authorList>
            <person name="Schumann P."/>
            <person name="Kim I.S."/>
        </authorList>
    </citation>
    <scope>NUCLEOTIDE SEQUENCE [LARGE SCALE GENOMIC DNA]</scope>
    <source>
        <strain evidence="2 3">C5-26</strain>
    </source>
</reference>
<dbReference type="EMBL" id="VCQV01000033">
    <property type="protein sequence ID" value="TWP33979.1"/>
    <property type="molecule type" value="Genomic_DNA"/>
</dbReference>
<protein>
    <submittedName>
        <fullName evidence="2">Uncharacterized protein</fullName>
    </submittedName>
</protein>
<evidence type="ECO:0000313" key="3">
    <source>
        <dbReference type="Proteomes" id="UP000320244"/>
    </source>
</evidence>
<name>A0A563DUX9_9MICO</name>
<reference evidence="2 3" key="1">
    <citation type="submission" date="2019-05" db="EMBL/GenBank/DDBJ databases">
        <authorList>
            <person name="Lee S.D."/>
        </authorList>
    </citation>
    <scope>NUCLEOTIDE SEQUENCE [LARGE SCALE GENOMIC DNA]</scope>
    <source>
        <strain evidence="2 3">C5-26</strain>
    </source>
</reference>
<accession>A0A563DUX9</accession>
<keyword evidence="3" id="KW-1185">Reference proteome</keyword>
<dbReference type="OrthoDB" id="4865431at2"/>
<evidence type="ECO:0000256" key="1">
    <source>
        <dbReference type="SAM" id="MobiDB-lite"/>
    </source>
</evidence>
<dbReference type="Proteomes" id="UP000320244">
    <property type="component" value="Unassembled WGS sequence"/>
</dbReference>
<dbReference type="RefSeq" id="WP_146319521.1">
    <property type="nucleotide sequence ID" value="NZ_VCQV01000033.1"/>
</dbReference>
<feature type="region of interest" description="Disordered" evidence="1">
    <location>
        <begin position="69"/>
        <end position="96"/>
    </location>
</feature>
<comment type="caution">
    <text evidence="2">The sequence shown here is derived from an EMBL/GenBank/DDBJ whole genome shotgun (WGS) entry which is preliminary data.</text>
</comment>
<proteinExistence type="predicted"/>